<dbReference type="EMBL" id="CP000514">
    <property type="protein sequence ID" value="ABM19711.1"/>
    <property type="molecule type" value="Genomic_DNA"/>
</dbReference>
<dbReference type="SUPFAM" id="SSF52540">
    <property type="entry name" value="P-loop containing nucleoside triphosphate hydrolases"/>
    <property type="match status" value="1"/>
</dbReference>
<dbReference type="HOGENOM" id="CLU_083899_0_0_6"/>
<dbReference type="Pfam" id="PF13469">
    <property type="entry name" value="Sulfotransfer_3"/>
    <property type="match status" value="1"/>
</dbReference>
<dbReference type="STRING" id="351348.Maqu_2636"/>
<evidence type="ECO:0000313" key="1">
    <source>
        <dbReference type="EMBL" id="ABM19711.1"/>
    </source>
</evidence>
<dbReference type="RefSeq" id="WP_011786082.1">
    <property type="nucleotide sequence ID" value="NC_008740.1"/>
</dbReference>
<dbReference type="eggNOG" id="COG3551">
    <property type="taxonomic scope" value="Bacteria"/>
</dbReference>
<protein>
    <recommendedName>
        <fullName evidence="3">Sulfotransferase family protein</fullName>
    </recommendedName>
</protein>
<dbReference type="Proteomes" id="UP000000998">
    <property type="component" value="Chromosome"/>
</dbReference>
<dbReference type="KEGG" id="maq:Maqu_2636"/>
<accession>A1U3Z2</accession>
<organism evidence="1 2">
    <name type="scientific">Marinobacter nauticus (strain ATCC 700491 / DSM 11845 / VT8)</name>
    <name type="common">Marinobacter aquaeolei</name>
    <dbReference type="NCBI Taxonomy" id="351348"/>
    <lineage>
        <taxon>Bacteria</taxon>
        <taxon>Pseudomonadati</taxon>
        <taxon>Pseudomonadota</taxon>
        <taxon>Gammaproteobacteria</taxon>
        <taxon>Pseudomonadales</taxon>
        <taxon>Marinobacteraceae</taxon>
        <taxon>Marinobacter</taxon>
    </lineage>
</organism>
<dbReference type="AlphaFoldDB" id="A1U3Z2"/>
<dbReference type="OrthoDB" id="9179784at2"/>
<name>A1U3Z2_MARN8</name>
<gene>
    <name evidence="1" type="ordered locus">Maqu_2636</name>
</gene>
<dbReference type="Gene3D" id="3.40.50.300">
    <property type="entry name" value="P-loop containing nucleotide triphosphate hydrolases"/>
    <property type="match status" value="1"/>
</dbReference>
<evidence type="ECO:0008006" key="3">
    <source>
        <dbReference type="Google" id="ProtNLM"/>
    </source>
</evidence>
<evidence type="ECO:0000313" key="2">
    <source>
        <dbReference type="Proteomes" id="UP000000998"/>
    </source>
</evidence>
<dbReference type="InterPro" id="IPR027417">
    <property type="entry name" value="P-loop_NTPase"/>
</dbReference>
<sequence>MSIKEACIKPPVIILGMHRSGTSCLTGSLQQAGLALGDVHTANPFNKKGNREHPDLMALHESLLESNGGSWHQPPKDVVWSASYIKKRDQFCEQFAGAGDWGFKDPRALLALDGWLARFPDARLVGTIRHPLSVARSLHRRDPSLHTLEEYMQVWAEYNRRLLAAWRMRPFPVVDFDQPDPVYMASLQRVLPALGLREGLVSLVRRFGLVKGLRLALGGESEPFFDPDLRTHRLESLDGLPAEIAELYLELKQMASAW</sequence>
<proteinExistence type="predicted"/>
<reference evidence="2" key="1">
    <citation type="journal article" date="2011" name="Appl. Environ. Microbiol.">
        <title>Genomic potential of Marinobacter aquaeolei, a biogeochemical 'opportunitroph'.</title>
        <authorList>
            <person name="Singer E."/>
            <person name="Webb E.A."/>
            <person name="Nelson W.C."/>
            <person name="Heidelberg J.F."/>
            <person name="Ivanova N."/>
            <person name="Pati A."/>
            <person name="Edwards K.J."/>
        </authorList>
    </citation>
    <scope>NUCLEOTIDE SEQUENCE [LARGE SCALE GENOMIC DNA]</scope>
    <source>
        <strain evidence="2">ATCC 700491 / DSM 11845 / VT8</strain>
    </source>
</reference>